<keyword evidence="12" id="KW-1185">Reference proteome</keyword>
<evidence type="ECO:0000259" key="10">
    <source>
        <dbReference type="PROSITE" id="PS50089"/>
    </source>
</evidence>
<keyword evidence="3" id="KW-0560">Oxidoreductase</keyword>
<dbReference type="SUPFAM" id="SSF57850">
    <property type="entry name" value="RING/U-box"/>
    <property type="match status" value="1"/>
</dbReference>
<evidence type="ECO:0000256" key="3">
    <source>
        <dbReference type="ARBA" id="ARBA00023002"/>
    </source>
</evidence>
<dbReference type="Proteomes" id="UP000325577">
    <property type="component" value="Linkage Group LG15"/>
</dbReference>
<evidence type="ECO:0000256" key="8">
    <source>
        <dbReference type="SAM" id="MobiDB-lite"/>
    </source>
</evidence>
<dbReference type="GO" id="GO:0004497">
    <property type="term" value="F:monooxygenase activity"/>
    <property type="evidence" value="ECO:0007669"/>
    <property type="project" value="UniProtKB-KW"/>
</dbReference>
<dbReference type="InterPro" id="IPR032008">
    <property type="entry name" value="APD1-4_N"/>
</dbReference>
<dbReference type="Gene3D" id="3.30.40.10">
    <property type="entry name" value="Zinc/RING finger domain, C3HC4 (zinc finger)"/>
    <property type="match status" value="1"/>
</dbReference>
<accession>A0A5J5B7S4</accession>
<dbReference type="EMBL" id="CM018038">
    <property type="protein sequence ID" value="KAA8537817.1"/>
    <property type="molecule type" value="Genomic_DNA"/>
</dbReference>
<name>A0A5J5B7S4_9ASTE</name>
<keyword evidence="9" id="KW-0472">Membrane</keyword>
<dbReference type="Pfam" id="PF16040">
    <property type="entry name" value="APD1-4_N"/>
    <property type="match status" value="1"/>
</dbReference>
<keyword evidence="5" id="KW-0503">Monooxygenase</keyword>
<dbReference type="InterPro" id="IPR001128">
    <property type="entry name" value="Cyt_P450"/>
</dbReference>
<dbReference type="InterPro" id="IPR017972">
    <property type="entry name" value="Cyt_P450_CS"/>
</dbReference>
<feature type="region of interest" description="Disordered" evidence="8">
    <location>
        <begin position="284"/>
        <end position="303"/>
    </location>
</feature>
<dbReference type="GO" id="GO:0016705">
    <property type="term" value="F:oxidoreductase activity, acting on paired donors, with incorporation or reduction of molecular oxygen"/>
    <property type="evidence" value="ECO:0007669"/>
    <property type="project" value="InterPro"/>
</dbReference>
<dbReference type="InterPro" id="IPR002401">
    <property type="entry name" value="Cyt_P450_E_grp-I"/>
</dbReference>
<proteinExistence type="predicted"/>
<evidence type="ECO:0000256" key="1">
    <source>
        <dbReference type="ARBA" id="ARBA00022617"/>
    </source>
</evidence>
<keyword evidence="4 6" id="KW-0408">Iron</keyword>
<dbReference type="PANTHER" id="PTHR47947:SF3">
    <property type="entry name" value="CYTOCHROME P450 81D1-LIKE"/>
    <property type="match status" value="1"/>
</dbReference>
<dbReference type="PRINTS" id="PR00463">
    <property type="entry name" value="EP450I"/>
</dbReference>
<dbReference type="PROSITE" id="PS50089">
    <property type="entry name" value="ZF_RING_2"/>
    <property type="match status" value="1"/>
</dbReference>
<dbReference type="GO" id="GO:0020037">
    <property type="term" value="F:heme binding"/>
    <property type="evidence" value="ECO:0007669"/>
    <property type="project" value="InterPro"/>
</dbReference>
<sequence length="805" mass="91883">MYRPVLTPLRHHHPQRWQESGARLLTPLTIWICVSVTLRFGYYGNRHMVLGPSSSRLFEASSVFVKQIEARDDAKKGVYLYGFSEKPELSLETNWSVSNYVIVGSYSRKGFSLWLNKGSRIRMRWEAHTSSLSQLQVSLIKGERDFETLLPTSTSSSDVQALNEPTKGREAEYTIEEDDKYYVGIVNANPRSIIMCRLSLLFPNTQFIIVNTPNNGDLGGWYIELSFVARVLTYVTILGFVVIFILLLMKYLGACDTESTYVGEPSVREITETDPLMREKPFRLPYGTGEEDQESGSSSSSEDLYDGKICVICYDEPRNCFFVPCGHCATCYDCAQRIMDGENKMCPICRRLIHKVLNLPPSPFPTLPILGHLYLLRKPLYRTLAQISARYGPVLYLRFGSRRVLLVSSPTAAEECLAKNDVVFANRPRLIAGKHLGYNYTTLPWSSYGQHWRNLRRISSLEILSSHRLQMLSSIRADEVRSVIRRLFRASEYQTVDMKILFFELMLNVMMRMIAGKRYYGENVEEVEETRRFRGIVEESLRLGDTTNIGDFLPFLRWVGLGLEKKLMALQENRDGFMQELIEQHRSVPNGAGSNDEFAEGKKKTLIQVLLSLQETEPNYYTDEIIRGLMLNEIDKKVGQNRLVNEMDIADLPYLRCIINETLRLYPQGPLLPHESSEDCMVGGFHVPRGTMLLVNVWAIQNDPNIWEDPREFKPERFEGLEGGRDGFKLMPFGSGRRGCPGEGLAMRMVGLALGSLIQCFDWKRAGKEMVDMREGTGLTLPKAQPLMVRSRPRPSMVNLLSQIM</sequence>
<dbReference type="CDD" id="cd20653">
    <property type="entry name" value="CYP81"/>
    <property type="match status" value="1"/>
</dbReference>
<dbReference type="Gene3D" id="1.10.630.10">
    <property type="entry name" value="Cytochrome P450"/>
    <property type="match status" value="2"/>
</dbReference>
<evidence type="ECO:0000313" key="12">
    <source>
        <dbReference type="Proteomes" id="UP000325577"/>
    </source>
</evidence>
<feature type="transmembrane region" description="Helical" evidence="9">
    <location>
        <begin position="231"/>
        <end position="252"/>
    </location>
</feature>
<evidence type="ECO:0000256" key="4">
    <source>
        <dbReference type="ARBA" id="ARBA00023004"/>
    </source>
</evidence>
<evidence type="ECO:0000256" key="9">
    <source>
        <dbReference type="SAM" id="Phobius"/>
    </source>
</evidence>
<keyword evidence="9" id="KW-1133">Transmembrane helix</keyword>
<evidence type="ECO:0000256" key="2">
    <source>
        <dbReference type="ARBA" id="ARBA00022723"/>
    </source>
</evidence>
<dbReference type="GO" id="GO:0005506">
    <property type="term" value="F:iron ion binding"/>
    <property type="evidence" value="ECO:0007669"/>
    <property type="project" value="InterPro"/>
</dbReference>
<evidence type="ECO:0000256" key="5">
    <source>
        <dbReference type="ARBA" id="ARBA00023033"/>
    </source>
</evidence>
<reference evidence="11 12" key="1">
    <citation type="submission" date="2019-09" db="EMBL/GenBank/DDBJ databases">
        <title>A chromosome-level genome assembly of the Chinese tupelo Nyssa sinensis.</title>
        <authorList>
            <person name="Yang X."/>
            <person name="Kang M."/>
            <person name="Yang Y."/>
            <person name="Xiong H."/>
            <person name="Wang M."/>
            <person name="Zhang Z."/>
            <person name="Wang Z."/>
            <person name="Wu H."/>
            <person name="Ma T."/>
            <person name="Liu J."/>
            <person name="Xi Z."/>
        </authorList>
    </citation>
    <scope>NUCLEOTIDE SEQUENCE [LARGE SCALE GENOMIC DNA]</scope>
    <source>
        <strain evidence="11">J267</strain>
        <tissue evidence="11">Leaf</tissue>
    </source>
</reference>
<comment type="cofactor">
    <cofactor evidence="6">
        <name>heme</name>
        <dbReference type="ChEBI" id="CHEBI:30413"/>
    </cofactor>
</comment>
<keyword evidence="1 6" id="KW-0349">Heme</keyword>
<feature type="transmembrane region" description="Helical" evidence="9">
    <location>
        <begin position="20"/>
        <end position="42"/>
    </location>
</feature>
<dbReference type="GO" id="GO:0008270">
    <property type="term" value="F:zinc ion binding"/>
    <property type="evidence" value="ECO:0007669"/>
    <property type="project" value="UniProtKB-KW"/>
</dbReference>
<evidence type="ECO:0000256" key="6">
    <source>
        <dbReference type="PIRSR" id="PIRSR602401-1"/>
    </source>
</evidence>
<feature type="binding site" description="axial binding residue" evidence="6">
    <location>
        <position position="740"/>
    </location>
    <ligand>
        <name>heme</name>
        <dbReference type="ChEBI" id="CHEBI:30413"/>
    </ligand>
    <ligandPart>
        <name>Fe</name>
        <dbReference type="ChEBI" id="CHEBI:18248"/>
    </ligandPart>
</feature>
<keyword evidence="2 6" id="KW-0479">Metal-binding</keyword>
<keyword evidence="9" id="KW-0812">Transmembrane</keyword>
<dbReference type="AlphaFoldDB" id="A0A5J5B7S4"/>
<protein>
    <recommendedName>
        <fullName evidence="10">RING-type domain-containing protein</fullName>
    </recommendedName>
</protein>
<gene>
    <name evidence="11" type="ORF">F0562_027603</name>
</gene>
<keyword evidence="7" id="KW-0862">Zinc</keyword>
<dbReference type="InterPro" id="IPR013083">
    <property type="entry name" value="Znf_RING/FYVE/PHD"/>
</dbReference>
<dbReference type="PANTHER" id="PTHR47947">
    <property type="entry name" value="CYTOCHROME P450 82C3-RELATED"/>
    <property type="match status" value="1"/>
</dbReference>
<dbReference type="PRINTS" id="PR00385">
    <property type="entry name" value="P450"/>
</dbReference>
<feature type="domain" description="RING-type" evidence="10">
    <location>
        <begin position="310"/>
        <end position="350"/>
    </location>
</feature>
<dbReference type="InterPro" id="IPR050651">
    <property type="entry name" value="Plant_Cytochrome_P450_Monoox"/>
</dbReference>
<evidence type="ECO:0000313" key="11">
    <source>
        <dbReference type="EMBL" id="KAA8537817.1"/>
    </source>
</evidence>
<dbReference type="Pfam" id="PF13920">
    <property type="entry name" value="zf-C3HC4_3"/>
    <property type="match status" value="1"/>
</dbReference>
<dbReference type="InterPro" id="IPR001841">
    <property type="entry name" value="Znf_RING"/>
</dbReference>
<evidence type="ECO:0000256" key="7">
    <source>
        <dbReference type="PROSITE-ProRule" id="PRU00175"/>
    </source>
</evidence>
<dbReference type="OrthoDB" id="3045089at2759"/>
<keyword evidence="7" id="KW-0863">Zinc-finger</keyword>
<dbReference type="InterPro" id="IPR032010">
    <property type="entry name" value="APD1-4_M"/>
</dbReference>
<dbReference type="InterPro" id="IPR036396">
    <property type="entry name" value="Cyt_P450_sf"/>
</dbReference>
<dbReference type="SMART" id="SM00184">
    <property type="entry name" value="RING"/>
    <property type="match status" value="1"/>
</dbReference>
<dbReference type="SUPFAM" id="SSF48264">
    <property type="entry name" value="Cytochrome P450"/>
    <property type="match status" value="1"/>
</dbReference>
<dbReference type="Pfam" id="PF00067">
    <property type="entry name" value="p450"/>
    <property type="match status" value="2"/>
</dbReference>
<organism evidence="11 12">
    <name type="scientific">Nyssa sinensis</name>
    <dbReference type="NCBI Taxonomy" id="561372"/>
    <lineage>
        <taxon>Eukaryota</taxon>
        <taxon>Viridiplantae</taxon>
        <taxon>Streptophyta</taxon>
        <taxon>Embryophyta</taxon>
        <taxon>Tracheophyta</taxon>
        <taxon>Spermatophyta</taxon>
        <taxon>Magnoliopsida</taxon>
        <taxon>eudicotyledons</taxon>
        <taxon>Gunneridae</taxon>
        <taxon>Pentapetalae</taxon>
        <taxon>asterids</taxon>
        <taxon>Cornales</taxon>
        <taxon>Nyssaceae</taxon>
        <taxon>Nyssa</taxon>
    </lineage>
</organism>
<dbReference type="PROSITE" id="PS00086">
    <property type="entry name" value="CYTOCHROME_P450"/>
    <property type="match status" value="1"/>
</dbReference>
<dbReference type="Pfam" id="PF16041">
    <property type="entry name" value="APD1-4_M"/>
    <property type="match status" value="1"/>
</dbReference>